<proteinExistence type="predicted"/>
<evidence type="ECO:0000256" key="2">
    <source>
        <dbReference type="ARBA" id="ARBA00022741"/>
    </source>
</evidence>
<sequence>MDIVPVESLSSKIISLLEKEASLLVGVWNELAEIQQELVSMKAFLVDIDRKGVRSEGEKAWVAIVRDIVYDVEGIIDEYIYSMNRPKRDGNFARCLDQSLSSNEPVDKASMEVSMDMHLWNKIKVSLPDGRHGSRV</sequence>
<keyword evidence="1" id="KW-0677">Repeat</keyword>
<evidence type="ECO:0000256" key="3">
    <source>
        <dbReference type="ARBA" id="ARBA00022821"/>
    </source>
</evidence>
<accession>A0ABY9DW85</accession>
<dbReference type="InterPro" id="IPR038005">
    <property type="entry name" value="RX-like_CC"/>
</dbReference>
<evidence type="ECO:0000259" key="4">
    <source>
        <dbReference type="Pfam" id="PF18052"/>
    </source>
</evidence>
<organism evidence="5 6">
    <name type="scientific">Vitis vinifera</name>
    <name type="common">Grape</name>
    <dbReference type="NCBI Taxonomy" id="29760"/>
    <lineage>
        <taxon>Eukaryota</taxon>
        <taxon>Viridiplantae</taxon>
        <taxon>Streptophyta</taxon>
        <taxon>Embryophyta</taxon>
        <taxon>Tracheophyta</taxon>
        <taxon>Spermatophyta</taxon>
        <taxon>Magnoliopsida</taxon>
        <taxon>eudicotyledons</taxon>
        <taxon>Gunneridae</taxon>
        <taxon>Pentapetalae</taxon>
        <taxon>rosids</taxon>
        <taxon>Vitales</taxon>
        <taxon>Vitaceae</taxon>
        <taxon>Viteae</taxon>
        <taxon>Vitis</taxon>
    </lineage>
</organism>
<dbReference type="Gene3D" id="1.20.5.4130">
    <property type="match status" value="1"/>
</dbReference>
<keyword evidence="2" id="KW-0547">Nucleotide-binding</keyword>
<dbReference type="Pfam" id="PF18052">
    <property type="entry name" value="Rx_N"/>
    <property type="match status" value="1"/>
</dbReference>
<dbReference type="InterPro" id="IPR041118">
    <property type="entry name" value="Rx_N"/>
</dbReference>
<dbReference type="CDD" id="cd14798">
    <property type="entry name" value="RX-CC_like"/>
    <property type="match status" value="1"/>
</dbReference>
<dbReference type="EMBL" id="CP126665">
    <property type="protein sequence ID" value="WKA11692.1"/>
    <property type="molecule type" value="Genomic_DNA"/>
</dbReference>
<protein>
    <recommendedName>
        <fullName evidence="4">Disease resistance N-terminal domain-containing protein</fullName>
    </recommendedName>
</protein>
<gene>
    <name evidence="5" type="ORF">VitviT2T_029167</name>
</gene>
<evidence type="ECO:0000313" key="5">
    <source>
        <dbReference type="EMBL" id="WKA11692.1"/>
    </source>
</evidence>
<reference evidence="5 6" key="1">
    <citation type="journal article" date="2023" name="Hortic Res">
        <title>The complete reference genome for grapevine (Vitis vinifera L.) genetics and breeding.</title>
        <authorList>
            <person name="Shi X."/>
            <person name="Cao S."/>
            <person name="Wang X."/>
            <person name="Huang S."/>
            <person name="Wang Y."/>
            <person name="Liu Z."/>
            <person name="Liu W."/>
            <person name="Leng X."/>
            <person name="Peng Y."/>
            <person name="Wang N."/>
            <person name="Wang Y."/>
            <person name="Ma Z."/>
            <person name="Xu X."/>
            <person name="Zhang F."/>
            <person name="Xue H."/>
            <person name="Zhong H."/>
            <person name="Wang Y."/>
            <person name="Zhang K."/>
            <person name="Velt A."/>
            <person name="Avia K."/>
            <person name="Holtgrawe D."/>
            <person name="Grimplet J."/>
            <person name="Matus J.T."/>
            <person name="Ware D."/>
            <person name="Wu X."/>
            <person name="Wang H."/>
            <person name="Liu C."/>
            <person name="Fang Y."/>
            <person name="Rustenholz C."/>
            <person name="Cheng Z."/>
            <person name="Xiao H."/>
            <person name="Zhou Y."/>
        </authorList>
    </citation>
    <scope>NUCLEOTIDE SEQUENCE [LARGE SCALE GENOMIC DNA]</scope>
    <source>
        <strain evidence="6">cv. Pinot noir / PN40024</strain>
        <tissue evidence="5">Leaf</tissue>
    </source>
</reference>
<keyword evidence="3" id="KW-0611">Plant defense</keyword>
<dbReference type="Proteomes" id="UP001227230">
    <property type="component" value="Chromosome 18"/>
</dbReference>
<evidence type="ECO:0000313" key="6">
    <source>
        <dbReference type="Proteomes" id="UP001227230"/>
    </source>
</evidence>
<keyword evidence="6" id="KW-1185">Reference proteome</keyword>
<feature type="domain" description="Disease resistance N-terminal" evidence="4">
    <location>
        <begin position="6"/>
        <end position="91"/>
    </location>
</feature>
<evidence type="ECO:0000256" key="1">
    <source>
        <dbReference type="ARBA" id="ARBA00022737"/>
    </source>
</evidence>
<name>A0ABY9DW85_VITVI</name>